<protein>
    <submittedName>
        <fullName evidence="1">Uncharacterized protein</fullName>
    </submittedName>
</protein>
<accession>A0A6V7WP83</accession>
<evidence type="ECO:0000313" key="1">
    <source>
        <dbReference type="EMBL" id="CAD2188797.1"/>
    </source>
</evidence>
<dbReference type="OrthoDB" id="548867at2759"/>
<proteinExistence type="predicted"/>
<dbReference type="AlphaFoldDB" id="A0A6V7WP83"/>
<evidence type="ECO:0000313" key="2">
    <source>
        <dbReference type="Proteomes" id="UP000580250"/>
    </source>
</evidence>
<dbReference type="EMBL" id="CAJEWN010000714">
    <property type="protein sequence ID" value="CAD2188797.1"/>
    <property type="molecule type" value="Genomic_DNA"/>
</dbReference>
<comment type="caution">
    <text evidence="1">The sequence shown here is derived from an EMBL/GenBank/DDBJ whole genome shotgun (WGS) entry which is preliminary data.</text>
</comment>
<dbReference type="Proteomes" id="UP000580250">
    <property type="component" value="Unassembled WGS sequence"/>
</dbReference>
<reference evidence="1 2" key="1">
    <citation type="submission" date="2020-08" db="EMBL/GenBank/DDBJ databases">
        <authorList>
            <person name="Koutsovoulos G."/>
            <person name="Danchin GJ E."/>
        </authorList>
    </citation>
    <scope>NUCLEOTIDE SEQUENCE [LARGE SCALE GENOMIC DNA]</scope>
</reference>
<name>A0A6V7WP83_MELEN</name>
<organism evidence="1 2">
    <name type="scientific">Meloidogyne enterolobii</name>
    <name type="common">Root-knot nematode worm</name>
    <name type="synonym">Meloidogyne mayaguensis</name>
    <dbReference type="NCBI Taxonomy" id="390850"/>
    <lineage>
        <taxon>Eukaryota</taxon>
        <taxon>Metazoa</taxon>
        <taxon>Ecdysozoa</taxon>
        <taxon>Nematoda</taxon>
        <taxon>Chromadorea</taxon>
        <taxon>Rhabditida</taxon>
        <taxon>Tylenchina</taxon>
        <taxon>Tylenchomorpha</taxon>
        <taxon>Tylenchoidea</taxon>
        <taxon>Meloidogynidae</taxon>
        <taxon>Meloidogyninae</taxon>
        <taxon>Meloidogyne</taxon>
    </lineage>
</organism>
<sequence>MSRKYLKESAHANVFDGSEEIFAYERTVSRLMEMRTEIYLSHRKPS</sequence>
<gene>
    <name evidence="1" type="ORF">MENT_LOCUS41470</name>
</gene>